<dbReference type="Pfam" id="PF12840">
    <property type="entry name" value="HTH_20"/>
    <property type="match status" value="1"/>
</dbReference>
<reference evidence="5 6" key="1">
    <citation type="journal article" date="2014" name="Front. Microbiol.">
        <title>Population and genomic analysis of the genus Halorubrum.</title>
        <authorList>
            <person name="Fullmer M.S."/>
            <person name="Soucy S.M."/>
            <person name="Swithers K.S."/>
            <person name="Makkay A.M."/>
            <person name="Wheeler R."/>
            <person name="Ventosa A."/>
            <person name="Gogarten J.P."/>
            <person name="Papke R.T."/>
        </authorList>
    </citation>
    <scope>NUCLEOTIDE SEQUENCE [LARGE SCALE GENOMIC DNA]</scope>
    <source>
        <strain evidence="5 6">C49</strain>
    </source>
</reference>
<name>A0A2G1WGY9_9EURY</name>
<dbReference type="Gene3D" id="1.10.10.10">
    <property type="entry name" value="Winged helix-like DNA-binding domain superfamily/Winged helix DNA-binding domain"/>
    <property type="match status" value="1"/>
</dbReference>
<protein>
    <submittedName>
        <fullName evidence="5">Transcriptional regulator</fullName>
    </submittedName>
</protein>
<dbReference type="GO" id="GO:0003677">
    <property type="term" value="F:DNA binding"/>
    <property type="evidence" value="ECO:0007669"/>
    <property type="project" value="UniProtKB-KW"/>
</dbReference>
<dbReference type="InterPro" id="IPR011991">
    <property type="entry name" value="ArsR-like_HTH"/>
</dbReference>
<dbReference type="SMART" id="SM00418">
    <property type="entry name" value="HTH_ARSR"/>
    <property type="match status" value="1"/>
</dbReference>
<keyword evidence="6" id="KW-1185">Reference proteome</keyword>
<dbReference type="InterPro" id="IPR036390">
    <property type="entry name" value="WH_DNA-bd_sf"/>
</dbReference>
<dbReference type="InterPro" id="IPR001845">
    <property type="entry name" value="HTH_ArsR_DNA-bd_dom"/>
</dbReference>
<dbReference type="GO" id="GO:0003700">
    <property type="term" value="F:DNA-binding transcription factor activity"/>
    <property type="evidence" value="ECO:0007669"/>
    <property type="project" value="InterPro"/>
</dbReference>
<organism evidence="5 6">
    <name type="scientific">Halorubrum persicum</name>
    <dbReference type="NCBI Taxonomy" id="1383844"/>
    <lineage>
        <taxon>Archaea</taxon>
        <taxon>Methanobacteriati</taxon>
        <taxon>Methanobacteriota</taxon>
        <taxon>Stenosarchaea group</taxon>
        <taxon>Halobacteria</taxon>
        <taxon>Halobacteriales</taxon>
        <taxon>Haloferacaceae</taxon>
        <taxon>Halorubrum</taxon>
    </lineage>
</organism>
<keyword evidence="3" id="KW-0804">Transcription</keyword>
<evidence type="ECO:0000256" key="3">
    <source>
        <dbReference type="ARBA" id="ARBA00023163"/>
    </source>
</evidence>
<keyword evidence="2" id="KW-0238">DNA-binding</keyword>
<dbReference type="Proteomes" id="UP000222824">
    <property type="component" value="Unassembled WGS sequence"/>
</dbReference>
<dbReference type="PROSITE" id="PS50987">
    <property type="entry name" value="HTH_ARSR_2"/>
    <property type="match status" value="1"/>
</dbReference>
<feature type="domain" description="HTH arsR-type" evidence="4">
    <location>
        <begin position="31"/>
        <end position="128"/>
    </location>
</feature>
<gene>
    <name evidence="5" type="ORF">DJ69_12820</name>
</gene>
<evidence type="ECO:0000259" key="4">
    <source>
        <dbReference type="PROSITE" id="PS50987"/>
    </source>
</evidence>
<evidence type="ECO:0000313" key="5">
    <source>
        <dbReference type="EMBL" id="PHQ38230.1"/>
    </source>
</evidence>
<dbReference type="SUPFAM" id="SSF46785">
    <property type="entry name" value="Winged helix' DNA-binding domain"/>
    <property type="match status" value="1"/>
</dbReference>
<dbReference type="InterPro" id="IPR051011">
    <property type="entry name" value="Metal_resp_trans_reg"/>
</dbReference>
<dbReference type="PANTHER" id="PTHR43132">
    <property type="entry name" value="ARSENICAL RESISTANCE OPERON REPRESSOR ARSR-RELATED"/>
    <property type="match status" value="1"/>
</dbReference>
<dbReference type="RefSeq" id="WP_099255977.1">
    <property type="nucleotide sequence ID" value="NZ_NHOA01000113.1"/>
</dbReference>
<dbReference type="AlphaFoldDB" id="A0A2G1WGY9"/>
<sequence length="128" mass="14687">MSERERVRDEREEAVEARPEGYDRIESELLNNSLDLEREAERFKAMGESTRFTLLYLLAQEGQIGSGELADLLDRRQNDLYHHLNTLEDAGLVGKFRDGQTRVYELSPLAEAFVPQIFEAISDRAEAV</sequence>
<dbReference type="InterPro" id="IPR036388">
    <property type="entry name" value="WH-like_DNA-bd_sf"/>
</dbReference>
<evidence type="ECO:0000256" key="2">
    <source>
        <dbReference type="ARBA" id="ARBA00023125"/>
    </source>
</evidence>
<keyword evidence="1" id="KW-0805">Transcription regulation</keyword>
<dbReference type="CDD" id="cd00090">
    <property type="entry name" value="HTH_ARSR"/>
    <property type="match status" value="1"/>
</dbReference>
<dbReference type="OrthoDB" id="134936at2157"/>
<evidence type="ECO:0000256" key="1">
    <source>
        <dbReference type="ARBA" id="ARBA00023015"/>
    </source>
</evidence>
<accession>A0A2G1WGY9</accession>
<dbReference type="PANTHER" id="PTHR43132:SF2">
    <property type="entry name" value="ARSENICAL RESISTANCE OPERON REPRESSOR ARSR-RELATED"/>
    <property type="match status" value="1"/>
</dbReference>
<dbReference type="NCBIfam" id="NF033788">
    <property type="entry name" value="HTH_metalloreg"/>
    <property type="match status" value="1"/>
</dbReference>
<proteinExistence type="predicted"/>
<dbReference type="EMBL" id="NHOA01000113">
    <property type="protein sequence ID" value="PHQ38230.1"/>
    <property type="molecule type" value="Genomic_DNA"/>
</dbReference>
<dbReference type="PRINTS" id="PR00778">
    <property type="entry name" value="HTHARSR"/>
</dbReference>
<comment type="caution">
    <text evidence="5">The sequence shown here is derived from an EMBL/GenBank/DDBJ whole genome shotgun (WGS) entry which is preliminary data.</text>
</comment>
<evidence type="ECO:0000313" key="6">
    <source>
        <dbReference type="Proteomes" id="UP000222824"/>
    </source>
</evidence>